<dbReference type="InterPro" id="IPR017847">
    <property type="entry name" value="T6SS_RhsGE_Vgr_subset"/>
</dbReference>
<keyword evidence="6" id="KW-1185">Reference proteome</keyword>
<dbReference type="RefSeq" id="WP_052375494.1">
    <property type="nucleotide sequence ID" value="NZ_ASRX01000027.1"/>
</dbReference>
<evidence type="ECO:0000313" key="6">
    <source>
        <dbReference type="Proteomes" id="UP000019678"/>
    </source>
</evidence>
<dbReference type="Pfam" id="PF22178">
    <property type="entry name" value="Gp5_trimer_C"/>
    <property type="match status" value="1"/>
</dbReference>
<comment type="caution">
    <text evidence="5">The sequence shown here is derived from an EMBL/GenBank/DDBJ whole genome shotgun (WGS) entry which is preliminary data.</text>
</comment>
<dbReference type="InterPro" id="IPR006531">
    <property type="entry name" value="Gp5/Vgr_OB"/>
</dbReference>
<dbReference type="SUPFAM" id="SSF69279">
    <property type="entry name" value="Phage tail proteins"/>
    <property type="match status" value="2"/>
</dbReference>
<dbReference type="Pfam" id="PF05954">
    <property type="entry name" value="Phage_GPD"/>
    <property type="match status" value="1"/>
</dbReference>
<dbReference type="eggNOG" id="COG3210">
    <property type="taxonomic scope" value="Bacteria"/>
</dbReference>
<proteinExistence type="inferred from homology"/>
<organism evidence="5 6">
    <name type="scientific">Chondromyces apiculatus DSM 436</name>
    <dbReference type="NCBI Taxonomy" id="1192034"/>
    <lineage>
        <taxon>Bacteria</taxon>
        <taxon>Pseudomonadati</taxon>
        <taxon>Myxococcota</taxon>
        <taxon>Polyangia</taxon>
        <taxon>Polyangiales</taxon>
        <taxon>Polyangiaceae</taxon>
        <taxon>Chondromyces</taxon>
    </lineage>
</organism>
<comment type="similarity">
    <text evidence="1">Belongs to the VgrG protein family.</text>
</comment>
<dbReference type="InterPro" id="IPR006533">
    <property type="entry name" value="T6SS_Vgr_RhsGE"/>
</dbReference>
<evidence type="ECO:0000259" key="4">
    <source>
        <dbReference type="Pfam" id="PF22178"/>
    </source>
</evidence>
<evidence type="ECO:0000259" key="3">
    <source>
        <dbReference type="Pfam" id="PF04717"/>
    </source>
</evidence>
<sequence length="820" mass="87100">MGLDDFVFACEGVSGTAGPWDHLRVARFDGEEGMNRPFRYEVLLLEQAGSQEVDPESLVGKRATLRIATGSQPAFKVVHGLITEAEDAAEVPEGSLYRVVLEPPLVRARHRKRSRIFLDKTLRQIVETVLRDDTRMTLVSGAMLDAPLGGPTYKPAREQLTWRIAKGARLDNPRSRPYVVQYNESDLDFVSRLLEEEGISYHLEHDDEVSLLVLSDGDAGRPRVADDDVLGPGKGGRELRQFRLGGRLRAKAVRLGEHSWENPALVVDAEAREEGDSDLAEHVFPGSFLDSAEQGQPLAQVRLDRLHSEASFAVGEGSTRVLSTGMIFAVEHPKARYEGEYLVTRLRTTGHQAGVATVQIDEGSVEPFRMEVECACRGRGAQVAESRFQPERRTPKPRIAGAQTAFVTAEPSTSGAEVNLGGAASICSVRLAFHWDTDLARRAKEPSSMWVRVSQPFARGGQGGLFHPRVGVEVIVEFEEGDPDRPVVTGRVYNGKNRPPQTAPTHSSLWSLSTPGGGVRNEISFEDTAGSERIYTNAGKDMTTVVGNNRAETVGASALMTVGGNNAEQIGGDQTITIGANDTLTVGGNQTEIIGANQIRIVGGNRTMVIGANETRATGANHVNVVGGALDEGVGAAVTEDYGASRTTSIAASWTEDYGATRTQTVGALTLQSYGGNQTTAVAGSRTIQAGAMLGVLIGGNAQTTIGGTETIDVGAATIHVAGGPITHKAASLDINAWVKIHLVGVKLSMFAVKLAATAKNSTIGGVTAAAKGTSITFNGLKIGKLGLRSSCAGAELEEAGVKMLAVGVLLHPSGIHIFS</sequence>
<dbReference type="Pfam" id="PF04717">
    <property type="entry name" value="Phage_base_V"/>
    <property type="match status" value="1"/>
</dbReference>
<dbReference type="NCBIfam" id="TIGR03361">
    <property type="entry name" value="VI_Rhs_Vgr"/>
    <property type="match status" value="1"/>
</dbReference>
<dbReference type="SUPFAM" id="SSF69255">
    <property type="entry name" value="gp5 N-terminal domain-like"/>
    <property type="match status" value="1"/>
</dbReference>
<evidence type="ECO:0000256" key="1">
    <source>
        <dbReference type="ARBA" id="ARBA00005558"/>
    </source>
</evidence>
<feature type="region of interest" description="Disordered" evidence="2">
    <location>
        <begin position="492"/>
        <end position="514"/>
    </location>
</feature>
<dbReference type="NCBIfam" id="TIGR01646">
    <property type="entry name" value="vgr_GE"/>
    <property type="match status" value="1"/>
</dbReference>
<dbReference type="InterPro" id="IPR037026">
    <property type="entry name" value="Vgr_OB-fold_dom_sf"/>
</dbReference>
<dbReference type="Gene3D" id="4.10.220.110">
    <property type="match status" value="1"/>
</dbReference>
<feature type="domain" description="Gp5/Type VI secretion system Vgr C-terminal trimerisation" evidence="4">
    <location>
        <begin position="507"/>
        <end position="615"/>
    </location>
</feature>
<evidence type="ECO:0000256" key="2">
    <source>
        <dbReference type="SAM" id="MobiDB-lite"/>
    </source>
</evidence>
<dbReference type="InterPro" id="IPR054030">
    <property type="entry name" value="Gp5_Vgr_C"/>
</dbReference>
<dbReference type="Gene3D" id="2.40.50.230">
    <property type="entry name" value="Gp5 N-terminal domain"/>
    <property type="match status" value="1"/>
</dbReference>
<feature type="compositionally biased region" description="Polar residues" evidence="2">
    <location>
        <begin position="499"/>
        <end position="514"/>
    </location>
</feature>
<evidence type="ECO:0000313" key="5">
    <source>
        <dbReference type="EMBL" id="EYF05092.1"/>
    </source>
</evidence>
<gene>
    <name evidence="5" type="ORF">CAP_3682</name>
</gene>
<dbReference type="SUPFAM" id="SSF69349">
    <property type="entry name" value="Phage fibre proteins"/>
    <property type="match status" value="2"/>
</dbReference>
<accession>A0A017T821</accession>
<dbReference type="STRING" id="1192034.CAP_3682"/>
<dbReference type="EMBL" id="ASRX01000027">
    <property type="protein sequence ID" value="EYF05092.1"/>
    <property type="molecule type" value="Genomic_DNA"/>
</dbReference>
<name>A0A017T821_9BACT</name>
<dbReference type="Proteomes" id="UP000019678">
    <property type="component" value="Unassembled WGS sequence"/>
</dbReference>
<dbReference type="Gene3D" id="2.30.110.50">
    <property type="match status" value="1"/>
</dbReference>
<dbReference type="Gene3D" id="3.55.50.10">
    <property type="entry name" value="Baseplate protein-like domains"/>
    <property type="match status" value="1"/>
</dbReference>
<protein>
    <submittedName>
        <fullName evidence="5">VgrG protein</fullName>
    </submittedName>
</protein>
<feature type="domain" description="Gp5/Type VI secretion system Vgr protein OB-fold" evidence="3">
    <location>
        <begin position="444"/>
        <end position="493"/>
    </location>
</feature>
<dbReference type="eggNOG" id="COG3501">
    <property type="taxonomic scope" value="Bacteria"/>
</dbReference>
<dbReference type="AlphaFoldDB" id="A0A017T821"/>
<reference evidence="5 6" key="1">
    <citation type="submission" date="2013-05" db="EMBL/GenBank/DDBJ databases">
        <title>Genome assembly of Chondromyces apiculatus DSM 436.</title>
        <authorList>
            <person name="Sharma G."/>
            <person name="Khatri I."/>
            <person name="Kaur C."/>
            <person name="Mayilraj S."/>
            <person name="Subramanian S."/>
        </authorList>
    </citation>
    <scope>NUCLEOTIDE SEQUENCE [LARGE SCALE GENOMIC DNA]</scope>
    <source>
        <strain evidence="5 6">DSM 436</strain>
    </source>
</reference>